<name>A0A1F7W521_9BACT</name>
<reference evidence="1 2" key="1">
    <citation type="journal article" date="2016" name="Nat. Commun.">
        <title>Thousands of microbial genomes shed light on interconnected biogeochemical processes in an aquifer system.</title>
        <authorList>
            <person name="Anantharaman K."/>
            <person name="Brown C.T."/>
            <person name="Hug L.A."/>
            <person name="Sharon I."/>
            <person name="Castelle C.J."/>
            <person name="Probst A.J."/>
            <person name="Thomas B.C."/>
            <person name="Singh A."/>
            <person name="Wilkins M.J."/>
            <person name="Karaoz U."/>
            <person name="Brodie E.L."/>
            <person name="Williams K.H."/>
            <person name="Hubbard S.S."/>
            <person name="Banfield J.F."/>
        </authorList>
    </citation>
    <scope>NUCLEOTIDE SEQUENCE [LARGE SCALE GENOMIC DNA]</scope>
</reference>
<sequence>MLDGIIGHEKIVETLCRQVAGDHLAHAYLFVGPDGIGKSAVARRMLTESDLMVISRPRDEKTGKLKSSISIEQIRELRDRLSLTSLSGERKTAFVEEADWMSIAAANALLKTLEEPRGDTVIILRAETIESVPATVASRCQVLRFYPVPEATIAEALVGRGFDREEATRVARLSGGRPGVAIRLVTDGAYRAERDTATGAFGTIMSSSLPKRLALVADLLPKAEADKATALAKILDAWEEAAREKMLAGDARYVRVLDRLREAREAAEHNVNPQLALEHVVI</sequence>
<dbReference type="Gene3D" id="3.40.50.300">
    <property type="entry name" value="P-loop containing nucleotide triphosphate hydrolases"/>
    <property type="match status" value="2"/>
</dbReference>
<dbReference type="PANTHER" id="PTHR11669:SF8">
    <property type="entry name" value="DNA POLYMERASE III SUBUNIT DELTA"/>
    <property type="match status" value="1"/>
</dbReference>
<evidence type="ECO:0000313" key="1">
    <source>
        <dbReference type="EMBL" id="OGL97736.1"/>
    </source>
</evidence>
<evidence type="ECO:0008006" key="3">
    <source>
        <dbReference type="Google" id="ProtNLM"/>
    </source>
</evidence>
<dbReference type="AlphaFoldDB" id="A0A1F7W521"/>
<comment type="caution">
    <text evidence="1">The sequence shown here is derived from an EMBL/GenBank/DDBJ whole genome shotgun (WGS) entry which is preliminary data.</text>
</comment>
<dbReference type="Pfam" id="PF13177">
    <property type="entry name" value="DNA_pol3_delta2"/>
    <property type="match status" value="1"/>
</dbReference>
<dbReference type="InterPro" id="IPR050238">
    <property type="entry name" value="DNA_Rep/Repair_Clamp_Loader"/>
</dbReference>
<protein>
    <recommendedName>
        <fullName evidence="3">DNA polymerase III subunit delta</fullName>
    </recommendedName>
</protein>
<dbReference type="PANTHER" id="PTHR11669">
    <property type="entry name" value="REPLICATION FACTOR C / DNA POLYMERASE III GAMMA-TAU SUBUNIT"/>
    <property type="match status" value="1"/>
</dbReference>
<organism evidence="1 2">
    <name type="scientific">Candidatus Uhrbacteria bacterium RIFOXYB2_FULL_57_15</name>
    <dbReference type="NCBI Taxonomy" id="1802422"/>
    <lineage>
        <taxon>Bacteria</taxon>
        <taxon>Candidatus Uhriibacteriota</taxon>
    </lineage>
</organism>
<dbReference type="GO" id="GO:0006261">
    <property type="term" value="P:DNA-templated DNA replication"/>
    <property type="evidence" value="ECO:0007669"/>
    <property type="project" value="TreeGrafter"/>
</dbReference>
<dbReference type="SUPFAM" id="SSF52540">
    <property type="entry name" value="P-loop containing nucleoside triphosphate hydrolases"/>
    <property type="match status" value="1"/>
</dbReference>
<dbReference type="Proteomes" id="UP000176501">
    <property type="component" value="Unassembled WGS sequence"/>
</dbReference>
<dbReference type="InterPro" id="IPR027417">
    <property type="entry name" value="P-loop_NTPase"/>
</dbReference>
<gene>
    <name evidence="1" type="ORF">A2304_00530</name>
</gene>
<dbReference type="EMBL" id="MGFE01000030">
    <property type="protein sequence ID" value="OGL97736.1"/>
    <property type="molecule type" value="Genomic_DNA"/>
</dbReference>
<proteinExistence type="predicted"/>
<evidence type="ECO:0000313" key="2">
    <source>
        <dbReference type="Proteomes" id="UP000176501"/>
    </source>
</evidence>
<accession>A0A1F7W521</accession>